<dbReference type="InterPro" id="IPR051055">
    <property type="entry name" value="PIF1_helicase"/>
</dbReference>
<dbReference type="GO" id="GO:0004386">
    <property type="term" value="F:helicase activity"/>
    <property type="evidence" value="ECO:0007669"/>
    <property type="project" value="UniProtKB-KW"/>
</dbReference>
<evidence type="ECO:0000256" key="1">
    <source>
        <dbReference type="ARBA" id="ARBA00022741"/>
    </source>
</evidence>
<comment type="caution">
    <text evidence="14">The sequence shown here is derived from an EMBL/GenBank/DDBJ whole genome shotgun (WGS) entry which is preliminary data.</text>
</comment>
<organism evidence="14 15">
    <name type="scientific">Seiridium cardinale</name>
    <dbReference type="NCBI Taxonomy" id="138064"/>
    <lineage>
        <taxon>Eukaryota</taxon>
        <taxon>Fungi</taxon>
        <taxon>Dikarya</taxon>
        <taxon>Ascomycota</taxon>
        <taxon>Pezizomycotina</taxon>
        <taxon>Sordariomycetes</taxon>
        <taxon>Xylariomycetidae</taxon>
        <taxon>Amphisphaeriales</taxon>
        <taxon>Sporocadaceae</taxon>
        <taxon>Seiridium</taxon>
    </lineage>
</organism>
<sequence length="838" mass="94369">MQDGYFFDTTRPSRKRQFGQFGQSAELAIVLDDDNDDDDDSNHDVRARAPKQRRSRSNHQETLDHTPIALPEYISLADSDEENAFRGANSRPITRNKKPTYGRQDWRPSAGPSRQSKNERGSAPAGPSRQFETNGGSGPAAPAQQSVSDRVDALIAEWTRAASGYAKKYYVALEARNPGIFTDWNTCKREVDGVPGWNKPHVYQTCSTLHGAQQFVRTNLPKKLQQEEKAEQERASPQQYLAPQPSAIRSQALRQELSAPQNANEVVRDESDGGEDSGDNEDSEDDPVSPSQATLLADDEHHDEAALPLEEPEPDLCEEQQAAVDYALSGRNLFLTGSGGCGKSVVVRHLVKKLRQERRKVTIVASTGVAALQVSGTTTFTFMGWSQDDTRKPWEVLRENLWRKKSADRLRQTDVLIIDEISMINNFHFDRLSRGLSEVKQYHNAREPKPFGGCQVIAVGDFCQLPPVNGLQYCVECGTAMAQKTRRGQTSYTCPACPLPREYQEEDKWAFKSEAWASCDFAHVHLRKIHRQNDDTFIKMLQKCRLGTPLQESEIKLLMDHPCNVEGGTWLSSKRIEVATRNNTEFMKLQTRKYTYWCVDELDLKHAEYRNMGYRRDDGPPGRNPLVKHGDHRYGECLELKVGMPVILLQNIDLGKGLSNGSQGIVVDFEDYQKAEPPAEPNPKNYKKDPEGYQRAQRRWMAMTNFMKHPGIDNKVWPVVKFNNGLRYTVQADCAISQISGGEAPHTLMIRTQVPLAPGWAMTIHKSQGLTLERLVVNLKSIFTEGQAYVALSRATALEGLKIEGGKTAEEVLQTKVGPPDEVEQFLREKFPHIFEEE</sequence>
<keyword evidence="8" id="KW-0413">Isomerase</keyword>
<reference evidence="14 15" key="1">
    <citation type="submission" date="2024-02" db="EMBL/GenBank/DDBJ databases">
        <title>First draft genome assembly of two strains of Seiridium cardinale.</title>
        <authorList>
            <person name="Emiliani G."/>
            <person name="Scali E."/>
        </authorList>
    </citation>
    <scope>NUCLEOTIDE SEQUENCE [LARGE SCALE GENOMIC DNA]</scope>
    <source>
        <strain evidence="14 15">BM-138-000479</strain>
    </source>
</reference>
<dbReference type="Pfam" id="PF21530">
    <property type="entry name" value="Pif1_2B_dom"/>
    <property type="match status" value="1"/>
</dbReference>
<dbReference type="InterPro" id="IPR037056">
    <property type="entry name" value="RNase_H1_N_sf"/>
</dbReference>
<evidence type="ECO:0000256" key="4">
    <source>
        <dbReference type="ARBA" id="ARBA00022806"/>
    </source>
</evidence>
<evidence type="ECO:0000256" key="2">
    <source>
        <dbReference type="ARBA" id="ARBA00022763"/>
    </source>
</evidence>
<dbReference type="PANTHER" id="PTHR47642">
    <property type="entry name" value="ATP-DEPENDENT DNA HELICASE"/>
    <property type="match status" value="1"/>
</dbReference>
<dbReference type="PANTHER" id="PTHR47642:SF5">
    <property type="entry name" value="ATP-DEPENDENT DNA HELICASE"/>
    <property type="match status" value="1"/>
</dbReference>
<feature type="domain" description="Ribonuclease H1 N-terminal" evidence="11">
    <location>
        <begin position="168"/>
        <end position="215"/>
    </location>
</feature>
<feature type="compositionally biased region" description="Basic residues" evidence="10">
    <location>
        <begin position="48"/>
        <end position="57"/>
    </location>
</feature>
<keyword evidence="4 9" id="KW-0347">Helicase</keyword>
<feature type="compositionally biased region" description="Acidic residues" evidence="10">
    <location>
        <begin position="272"/>
        <end position="287"/>
    </location>
</feature>
<keyword evidence="15" id="KW-1185">Reference proteome</keyword>
<proteinExistence type="inferred from homology"/>
<comment type="cofactor">
    <cofactor evidence="9">
        <name>Mg(2+)</name>
        <dbReference type="ChEBI" id="CHEBI:18420"/>
    </cofactor>
</comment>
<evidence type="ECO:0000313" key="15">
    <source>
        <dbReference type="Proteomes" id="UP001465668"/>
    </source>
</evidence>
<dbReference type="InterPro" id="IPR027417">
    <property type="entry name" value="P-loop_NTPase"/>
</dbReference>
<feature type="compositionally biased region" description="Basic and acidic residues" evidence="10">
    <location>
        <begin position="224"/>
        <end position="234"/>
    </location>
</feature>
<feature type="domain" description="DNA helicase Pif1-like DEAD-box helicase" evidence="12">
    <location>
        <begin position="319"/>
        <end position="469"/>
    </location>
</feature>
<evidence type="ECO:0000259" key="11">
    <source>
        <dbReference type="Pfam" id="PF01693"/>
    </source>
</evidence>
<evidence type="ECO:0000256" key="7">
    <source>
        <dbReference type="ARBA" id="ARBA00023204"/>
    </source>
</evidence>
<dbReference type="InterPro" id="IPR009027">
    <property type="entry name" value="Ribosomal_bL9/RNase_H1_N"/>
</dbReference>
<keyword evidence="9" id="KW-0233">DNA recombination</keyword>
<comment type="similarity">
    <text evidence="9">Belongs to the helicase family.</text>
</comment>
<evidence type="ECO:0000256" key="3">
    <source>
        <dbReference type="ARBA" id="ARBA00022801"/>
    </source>
</evidence>
<feature type="region of interest" description="Disordered" evidence="10">
    <location>
        <begin position="1"/>
        <end position="69"/>
    </location>
</feature>
<dbReference type="EMBL" id="JARVKM010000130">
    <property type="protein sequence ID" value="KAK9769381.1"/>
    <property type="molecule type" value="Genomic_DNA"/>
</dbReference>
<dbReference type="Proteomes" id="UP001465668">
    <property type="component" value="Unassembled WGS sequence"/>
</dbReference>
<dbReference type="InterPro" id="IPR049163">
    <property type="entry name" value="Pif1-like_2B_dom"/>
</dbReference>
<evidence type="ECO:0000256" key="9">
    <source>
        <dbReference type="RuleBase" id="RU363044"/>
    </source>
</evidence>
<evidence type="ECO:0000259" key="13">
    <source>
        <dbReference type="Pfam" id="PF21530"/>
    </source>
</evidence>
<evidence type="ECO:0000259" key="12">
    <source>
        <dbReference type="Pfam" id="PF05970"/>
    </source>
</evidence>
<keyword evidence="2 9" id="KW-0227">DNA damage</keyword>
<feature type="region of interest" description="Disordered" evidence="10">
    <location>
        <begin position="223"/>
        <end position="243"/>
    </location>
</feature>
<dbReference type="EC" id="5.6.2.3" evidence="9"/>
<evidence type="ECO:0000256" key="10">
    <source>
        <dbReference type="SAM" id="MobiDB-lite"/>
    </source>
</evidence>
<protein>
    <recommendedName>
        <fullName evidence="9">ATP-dependent DNA helicase</fullName>
        <ecNumber evidence="9">5.6.2.3</ecNumber>
    </recommendedName>
</protein>
<gene>
    <name evidence="14" type="ORF">SCAR479_13940</name>
</gene>
<dbReference type="InterPro" id="IPR011320">
    <property type="entry name" value="RNase_H1_N"/>
</dbReference>
<comment type="catalytic activity">
    <reaction evidence="9">
        <text>ATP + H2O = ADP + phosphate + H(+)</text>
        <dbReference type="Rhea" id="RHEA:13065"/>
        <dbReference type="ChEBI" id="CHEBI:15377"/>
        <dbReference type="ChEBI" id="CHEBI:15378"/>
        <dbReference type="ChEBI" id="CHEBI:30616"/>
        <dbReference type="ChEBI" id="CHEBI:43474"/>
        <dbReference type="ChEBI" id="CHEBI:456216"/>
        <dbReference type="EC" id="5.6.2.3"/>
    </reaction>
</comment>
<keyword evidence="6" id="KW-0238">DNA-binding</keyword>
<keyword evidence="5 9" id="KW-0067">ATP-binding</keyword>
<dbReference type="SUPFAM" id="SSF55658">
    <property type="entry name" value="L9 N-domain-like"/>
    <property type="match status" value="1"/>
</dbReference>
<dbReference type="Gene3D" id="3.40.50.300">
    <property type="entry name" value="P-loop containing nucleotide triphosphate hydrolases"/>
    <property type="match status" value="2"/>
</dbReference>
<feature type="region of interest" description="Disordered" evidence="10">
    <location>
        <begin position="84"/>
        <end position="146"/>
    </location>
</feature>
<evidence type="ECO:0000256" key="5">
    <source>
        <dbReference type="ARBA" id="ARBA00022840"/>
    </source>
</evidence>
<evidence type="ECO:0000256" key="8">
    <source>
        <dbReference type="ARBA" id="ARBA00023235"/>
    </source>
</evidence>
<name>A0ABR2X6G4_9PEZI</name>
<dbReference type="CDD" id="cd18809">
    <property type="entry name" value="SF1_C_RecD"/>
    <property type="match status" value="1"/>
</dbReference>
<evidence type="ECO:0000256" key="6">
    <source>
        <dbReference type="ARBA" id="ARBA00023125"/>
    </source>
</evidence>
<keyword evidence="3 9" id="KW-0378">Hydrolase</keyword>
<dbReference type="Pfam" id="PF01693">
    <property type="entry name" value="Cauli_VI"/>
    <property type="match status" value="1"/>
</dbReference>
<dbReference type="Gene3D" id="3.40.970.10">
    <property type="entry name" value="Ribonuclease H1, N-terminal domain"/>
    <property type="match status" value="1"/>
</dbReference>
<dbReference type="Pfam" id="PF05970">
    <property type="entry name" value="PIF1"/>
    <property type="match status" value="1"/>
</dbReference>
<feature type="domain" description="DNA helicase Pif1-like 2B" evidence="13">
    <location>
        <begin position="637"/>
        <end position="669"/>
    </location>
</feature>
<feature type="region of interest" description="Disordered" evidence="10">
    <location>
        <begin position="258"/>
        <end position="292"/>
    </location>
</feature>
<keyword evidence="7 9" id="KW-0234">DNA repair</keyword>
<feature type="compositionally biased region" description="Acidic residues" evidence="10">
    <location>
        <begin position="31"/>
        <end position="41"/>
    </location>
</feature>
<dbReference type="InterPro" id="IPR010285">
    <property type="entry name" value="DNA_helicase_pif1-like_DEAD"/>
</dbReference>
<dbReference type="SUPFAM" id="SSF52540">
    <property type="entry name" value="P-loop containing nucleoside triphosphate hydrolases"/>
    <property type="match status" value="2"/>
</dbReference>
<keyword evidence="1 9" id="KW-0547">Nucleotide-binding</keyword>
<evidence type="ECO:0000313" key="14">
    <source>
        <dbReference type="EMBL" id="KAK9769381.1"/>
    </source>
</evidence>
<accession>A0ABR2X6G4</accession>